<dbReference type="Proteomes" id="UP000499080">
    <property type="component" value="Unassembled WGS sequence"/>
</dbReference>
<comment type="caution">
    <text evidence="2">The sequence shown here is derived from an EMBL/GenBank/DDBJ whole genome shotgun (WGS) entry which is preliminary data.</text>
</comment>
<sequence>MPFGPVNPIDNTYDQYVYNYTHPRKPLCSVSYGHIEQGQDNLTEARADRCTVNHISLQEQGIHLLPPIPIHLTGNPLGSELR</sequence>
<evidence type="ECO:0000313" key="2">
    <source>
        <dbReference type="EMBL" id="GBO33808.1"/>
    </source>
</evidence>
<dbReference type="EMBL" id="BGPR01057388">
    <property type="protein sequence ID" value="GBO33724.1"/>
    <property type="molecule type" value="Genomic_DNA"/>
</dbReference>
<feature type="non-terminal residue" evidence="2">
    <location>
        <position position="82"/>
    </location>
</feature>
<gene>
    <name evidence="2" type="ORF">AVEN_231449_1</name>
    <name evidence="1" type="ORF">AVEN_234593_1</name>
</gene>
<dbReference type="AlphaFoldDB" id="A0A4Y2WB94"/>
<name>A0A4Y2WB94_ARAVE</name>
<proteinExistence type="predicted"/>
<organism evidence="2 3">
    <name type="scientific">Araneus ventricosus</name>
    <name type="common">Orbweaver spider</name>
    <name type="synonym">Epeira ventricosa</name>
    <dbReference type="NCBI Taxonomy" id="182803"/>
    <lineage>
        <taxon>Eukaryota</taxon>
        <taxon>Metazoa</taxon>
        <taxon>Ecdysozoa</taxon>
        <taxon>Arthropoda</taxon>
        <taxon>Chelicerata</taxon>
        <taxon>Arachnida</taxon>
        <taxon>Araneae</taxon>
        <taxon>Araneomorphae</taxon>
        <taxon>Entelegynae</taxon>
        <taxon>Araneoidea</taxon>
        <taxon>Araneidae</taxon>
        <taxon>Araneus</taxon>
    </lineage>
</organism>
<keyword evidence="3" id="KW-1185">Reference proteome</keyword>
<evidence type="ECO:0000313" key="3">
    <source>
        <dbReference type="Proteomes" id="UP000499080"/>
    </source>
</evidence>
<accession>A0A4Y2WB94</accession>
<reference evidence="2 3" key="1">
    <citation type="journal article" date="2019" name="Sci. Rep.">
        <title>Orb-weaving spider Araneus ventricosus genome elucidates the spidroin gene catalogue.</title>
        <authorList>
            <person name="Kono N."/>
            <person name="Nakamura H."/>
            <person name="Ohtoshi R."/>
            <person name="Moran D.A.P."/>
            <person name="Shinohara A."/>
            <person name="Yoshida Y."/>
            <person name="Fujiwara M."/>
            <person name="Mori M."/>
            <person name="Tomita M."/>
            <person name="Arakawa K."/>
        </authorList>
    </citation>
    <scope>NUCLEOTIDE SEQUENCE [LARGE SCALE GENOMIC DNA]</scope>
</reference>
<protein>
    <submittedName>
        <fullName evidence="2">Uncharacterized protein</fullName>
    </submittedName>
</protein>
<dbReference type="EMBL" id="BGPR01057506">
    <property type="protein sequence ID" value="GBO33808.1"/>
    <property type="molecule type" value="Genomic_DNA"/>
</dbReference>
<evidence type="ECO:0000313" key="1">
    <source>
        <dbReference type="EMBL" id="GBO33724.1"/>
    </source>
</evidence>